<evidence type="ECO:0008006" key="4">
    <source>
        <dbReference type="Google" id="ProtNLM"/>
    </source>
</evidence>
<feature type="signal peptide" evidence="1">
    <location>
        <begin position="1"/>
        <end position="19"/>
    </location>
</feature>
<gene>
    <name evidence="2" type="ORF">GO816_13150</name>
</gene>
<dbReference type="EMBL" id="WQLA01000005">
    <property type="protein sequence ID" value="MVN92077.1"/>
    <property type="molecule type" value="Genomic_DNA"/>
</dbReference>
<comment type="caution">
    <text evidence="2">The sequence shown here is derived from an EMBL/GenBank/DDBJ whole genome shotgun (WGS) entry which is preliminary data.</text>
</comment>
<evidence type="ECO:0000313" key="3">
    <source>
        <dbReference type="Proteomes" id="UP000434850"/>
    </source>
</evidence>
<feature type="chain" id="PRO_5026192390" description="Outer membrane protein beta-barrel domain-containing protein" evidence="1">
    <location>
        <begin position="20"/>
        <end position="408"/>
    </location>
</feature>
<name>A0A6I4IAV2_9SPHI</name>
<dbReference type="AlphaFoldDB" id="A0A6I4IAV2"/>
<organism evidence="2 3">
    <name type="scientific">Mucilaginibacter aquatilis</name>
    <dbReference type="NCBI Taxonomy" id="1517760"/>
    <lineage>
        <taxon>Bacteria</taxon>
        <taxon>Pseudomonadati</taxon>
        <taxon>Bacteroidota</taxon>
        <taxon>Sphingobacteriia</taxon>
        <taxon>Sphingobacteriales</taxon>
        <taxon>Sphingobacteriaceae</taxon>
        <taxon>Mucilaginibacter</taxon>
    </lineage>
</organism>
<dbReference type="Proteomes" id="UP000434850">
    <property type="component" value="Unassembled WGS sequence"/>
</dbReference>
<dbReference type="RefSeq" id="WP_157542404.1">
    <property type="nucleotide sequence ID" value="NZ_WQLA01000005.1"/>
</dbReference>
<keyword evidence="3" id="KW-1185">Reference proteome</keyword>
<reference evidence="2 3" key="1">
    <citation type="submission" date="2019-12" db="EMBL/GenBank/DDBJ databases">
        <title>Mucilaginibacter sp. HME9299 genome sequencing and assembly.</title>
        <authorList>
            <person name="Kang H."/>
            <person name="Kim H."/>
            <person name="Joh K."/>
        </authorList>
    </citation>
    <scope>NUCLEOTIDE SEQUENCE [LARGE SCALE GENOMIC DNA]</scope>
    <source>
        <strain evidence="2 3">HME9299</strain>
    </source>
</reference>
<sequence>MKFLRLLLIAALCPLSLLAQSNFKPAYIVKLSGDTLKGYINYREWEILPEVIEFKNNVAEKQATKYEPAQISSFGITNMDKYVSYTGNISADDNVFPNLPNQLDTTTVRDTIFLQLLYQGSPLSLYSHRDSRKIRYFIQENAQQPVELKYHQYYAQTQQISTFAPYGQQLFNLAGKYNPEFKNAQIQIERSKFNESDILRVIKSINNDKSKEQTGTIGSDFYVGLMLNRTVTSFEGQNVFDGKQSVSYVPRIAAGFDFYTNKYTQKLILRMELTLSYLNASFSSANRYNDFYTYKFNQYAVNIGPQVLYNIYNSDKFKFYLGVGASVNLAAYANDELRTSATNIQLAEESYYSLMNYYVTTPLKAGVILNKKLDISATYIRRAPFTNYIAFDLGSTLYGLSVNYRLGK</sequence>
<protein>
    <recommendedName>
        <fullName evidence="4">Outer membrane protein beta-barrel domain-containing protein</fullName>
    </recommendedName>
</protein>
<evidence type="ECO:0000256" key="1">
    <source>
        <dbReference type="SAM" id="SignalP"/>
    </source>
</evidence>
<evidence type="ECO:0000313" key="2">
    <source>
        <dbReference type="EMBL" id="MVN92077.1"/>
    </source>
</evidence>
<dbReference type="OrthoDB" id="677565at2"/>
<proteinExistence type="predicted"/>
<accession>A0A6I4IAV2</accession>
<keyword evidence="1" id="KW-0732">Signal</keyword>